<sequence>MIRVTYMDMPLLKPGPIIKGEGDVNIIKVYDFNLSFTPRRTNMIFWFEVINDTFDYNISHPQGTHLFPPHFGEKGMVNFWNNFTSRFTLYRDMYVNNNGAFMNETNVIEPQYRTGPDWLYQFKEGKLATECDTAICFGHYYCKLSFGHFTHDYLFPLMMVPDEVLKDAKIIVPIHVGYIHQYLQLLGYYDKMLELGEEDWIFCKKLLVSTNPRPHNVHFGMGVQKLNIKFREILGIDKIVPTRFVFINRYNSRVIYNLKELFKMTVAKYPQFPWEYLPDQDGSLADYGKLYATIKILVVPNGSNLFKCIYMGKDTLILIINNEMWDLSNYGMMPAAGVRLVVFYNKNYGRLSRGAVIDPSKFMAAMDVTAYYAKHGEFPQPVENVSFIDYKYEQSPRGKVMLVF</sequence>
<name>A2FY97_TRIV3</name>
<dbReference type="Pfam" id="PF04577">
    <property type="entry name" value="Glyco_transf_61"/>
    <property type="match status" value="1"/>
</dbReference>
<dbReference type="InterPro" id="IPR049625">
    <property type="entry name" value="Glyco_transf_61_cat"/>
</dbReference>
<evidence type="ECO:0000313" key="2">
    <source>
        <dbReference type="EMBL" id="EAX90119.1"/>
    </source>
</evidence>
<dbReference type="RefSeq" id="XP_001303049.1">
    <property type="nucleotide sequence ID" value="XM_001303048.1"/>
</dbReference>
<gene>
    <name evidence="2" type="ORF">TVAG_078300</name>
</gene>
<dbReference type="VEuPathDB" id="TrichDB:TVAGG3_0388330"/>
<dbReference type="Proteomes" id="UP000001542">
    <property type="component" value="Unassembled WGS sequence"/>
</dbReference>
<feature type="domain" description="Glycosyltransferase 61 catalytic" evidence="1">
    <location>
        <begin position="146"/>
        <end position="317"/>
    </location>
</feature>
<dbReference type="EMBL" id="DS114136">
    <property type="protein sequence ID" value="EAX90119.1"/>
    <property type="molecule type" value="Genomic_DNA"/>
</dbReference>
<evidence type="ECO:0000259" key="1">
    <source>
        <dbReference type="Pfam" id="PF04577"/>
    </source>
</evidence>
<organism evidence="2 3">
    <name type="scientific">Trichomonas vaginalis (strain ATCC PRA-98 / G3)</name>
    <dbReference type="NCBI Taxonomy" id="412133"/>
    <lineage>
        <taxon>Eukaryota</taxon>
        <taxon>Metamonada</taxon>
        <taxon>Parabasalia</taxon>
        <taxon>Trichomonadida</taxon>
        <taxon>Trichomonadidae</taxon>
        <taxon>Trichomonas</taxon>
    </lineage>
</organism>
<protein>
    <recommendedName>
        <fullName evidence="1">Glycosyltransferase 61 catalytic domain-containing protein</fullName>
    </recommendedName>
</protein>
<accession>A2FY97</accession>
<dbReference type="GO" id="GO:0016757">
    <property type="term" value="F:glycosyltransferase activity"/>
    <property type="evidence" value="ECO:0000318"/>
    <property type="project" value="GO_Central"/>
</dbReference>
<dbReference type="InParanoid" id="A2FY97"/>
<evidence type="ECO:0000313" key="3">
    <source>
        <dbReference type="Proteomes" id="UP000001542"/>
    </source>
</evidence>
<dbReference type="VEuPathDB" id="TrichDB:TVAG_078300"/>
<dbReference type="AlphaFoldDB" id="A2FY97"/>
<keyword evidence="3" id="KW-1185">Reference proteome</keyword>
<reference evidence="2" key="2">
    <citation type="journal article" date="2007" name="Science">
        <title>Draft genome sequence of the sexually transmitted pathogen Trichomonas vaginalis.</title>
        <authorList>
            <person name="Carlton J.M."/>
            <person name="Hirt R.P."/>
            <person name="Silva J.C."/>
            <person name="Delcher A.L."/>
            <person name="Schatz M."/>
            <person name="Zhao Q."/>
            <person name="Wortman J.R."/>
            <person name="Bidwell S.L."/>
            <person name="Alsmark U.C.M."/>
            <person name="Besteiro S."/>
            <person name="Sicheritz-Ponten T."/>
            <person name="Noel C.J."/>
            <person name="Dacks J.B."/>
            <person name="Foster P.G."/>
            <person name="Simillion C."/>
            <person name="Van de Peer Y."/>
            <person name="Miranda-Saavedra D."/>
            <person name="Barton G.J."/>
            <person name="Westrop G.D."/>
            <person name="Mueller S."/>
            <person name="Dessi D."/>
            <person name="Fiori P.L."/>
            <person name="Ren Q."/>
            <person name="Paulsen I."/>
            <person name="Zhang H."/>
            <person name="Bastida-Corcuera F.D."/>
            <person name="Simoes-Barbosa A."/>
            <person name="Brown M.T."/>
            <person name="Hayes R.D."/>
            <person name="Mukherjee M."/>
            <person name="Okumura C.Y."/>
            <person name="Schneider R."/>
            <person name="Smith A.J."/>
            <person name="Vanacova S."/>
            <person name="Villalvazo M."/>
            <person name="Haas B.J."/>
            <person name="Pertea M."/>
            <person name="Feldblyum T.V."/>
            <person name="Utterback T.R."/>
            <person name="Shu C.L."/>
            <person name="Osoegawa K."/>
            <person name="de Jong P.J."/>
            <person name="Hrdy I."/>
            <person name="Horvathova L."/>
            <person name="Zubacova Z."/>
            <person name="Dolezal P."/>
            <person name="Malik S.B."/>
            <person name="Logsdon J.M. Jr."/>
            <person name="Henze K."/>
            <person name="Gupta A."/>
            <person name="Wang C.C."/>
            <person name="Dunne R.L."/>
            <person name="Upcroft J.A."/>
            <person name="Upcroft P."/>
            <person name="White O."/>
            <person name="Salzberg S.L."/>
            <person name="Tang P."/>
            <person name="Chiu C.-H."/>
            <person name="Lee Y.-S."/>
            <person name="Embley T.M."/>
            <person name="Coombs G.H."/>
            <person name="Mottram J.C."/>
            <person name="Tachezy J."/>
            <person name="Fraser-Liggett C.M."/>
            <person name="Johnson P.J."/>
        </authorList>
    </citation>
    <scope>NUCLEOTIDE SEQUENCE [LARGE SCALE GENOMIC DNA]</scope>
    <source>
        <strain evidence="2">G3</strain>
    </source>
</reference>
<proteinExistence type="predicted"/>
<dbReference type="KEGG" id="tva:4747798"/>
<reference evidence="2" key="1">
    <citation type="submission" date="2006-10" db="EMBL/GenBank/DDBJ databases">
        <authorList>
            <person name="Amadeo P."/>
            <person name="Zhao Q."/>
            <person name="Wortman J."/>
            <person name="Fraser-Liggett C."/>
            <person name="Carlton J."/>
        </authorList>
    </citation>
    <scope>NUCLEOTIDE SEQUENCE</scope>
    <source>
        <strain evidence="2">G3</strain>
    </source>
</reference>